<keyword evidence="2" id="KW-0732">Signal</keyword>
<feature type="signal peptide" evidence="2">
    <location>
        <begin position="1"/>
        <end position="31"/>
    </location>
</feature>
<dbReference type="InterPro" id="IPR036709">
    <property type="entry name" value="Autotransporte_beta_dom_sf"/>
</dbReference>
<dbReference type="InterPro" id="IPR006315">
    <property type="entry name" value="OM_autotransptr_brl_dom"/>
</dbReference>
<dbReference type="Gene3D" id="2.40.128.130">
    <property type="entry name" value="Autotransporter beta-domain"/>
    <property type="match status" value="1"/>
</dbReference>
<dbReference type="Pfam" id="PF03797">
    <property type="entry name" value="Autotransporter"/>
    <property type="match status" value="1"/>
</dbReference>
<dbReference type="InterPro" id="IPR012332">
    <property type="entry name" value="Autotransporter_pectin_lyase_C"/>
</dbReference>
<dbReference type="GO" id="GO:0019867">
    <property type="term" value="C:outer membrane"/>
    <property type="evidence" value="ECO:0007669"/>
    <property type="project" value="InterPro"/>
</dbReference>
<dbReference type="AlphaFoldDB" id="A0A388SE16"/>
<dbReference type="SUPFAM" id="SSF103515">
    <property type="entry name" value="Autotransporter"/>
    <property type="match status" value="1"/>
</dbReference>
<evidence type="ECO:0000313" key="4">
    <source>
        <dbReference type="EMBL" id="GBO94612.1"/>
    </source>
</evidence>
<feature type="region of interest" description="Disordered" evidence="1">
    <location>
        <begin position="662"/>
        <end position="690"/>
    </location>
</feature>
<evidence type="ECO:0000256" key="1">
    <source>
        <dbReference type="SAM" id="MobiDB-lite"/>
    </source>
</evidence>
<dbReference type="RefSeq" id="WP_116270848.1">
    <property type="nucleotide sequence ID" value="NZ_BGZJ01000002.1"/>
</dbReference>
<evidence type="ECO:0000313" key="5">
    <source>
        <dbReference type="Proteomes" id="UP000266091"/>
    </source>
</evidence>
<proteinExistence type="predicted"/>
<dbReference type="Pfam" id="PF18883">
    <property type="entry name" value="AC_1"/>
    <property type="match status" value="1"/>
</dbReference>
<dbReference type="SMART" id="SM00869">
    <property type="entry name" value="Autotransporter"/>
    <property type="match status" value="1"/>
</dbReference>
<comment type="caution">
    <text evidence="4">The sequence shown here is derived from an EMBL/GenBank/DDBJ whole genome shotgun (WGS) entry which is preliminary data.</text>
</comment>
<evidence type="ECO:0000256" key="2">
    <source>
        <dbReference type="SAM" id="SignalP"/>
    </source>
</evidence>
<protein>
    <recommendedName>
        <fullName evidence="3">Autotransporter domain-containing protein</fullName>
    </recommendedName>
</protein>
<accession>A0A388SE16</accession>
<dbReference type="SUPFAM" id="SSF51126">
    <property type="entry name" value="Pectin lyase-like"/>
    <property type="match status" value="1"/>
</dbReference>
<feature type="compositionally biased region" description="Low complexity" evidence="1">
    <location>
        <begin position="676"/>
        <end position="690"/>
    </location>
</feature>
<name>A0A388SE16_9BURK</name>
<evidence type="ECO:0000259" key="3">
    <source>
        <dbReference type="PROSITE" id="PS51208"/>
    </source>
</evidence>
<dbReference type="Proteomes" id="UP000266091">
    <property type="component" value="Unassembled WGS sequence"/>
</dbReference>
<sequence>MKQRKTYALKGTKAAAAVAAALFTLGSAAHAATYTQIGTTLDAAGTDAVVSYTDQTDPASVGSLAPVEAGSDTDAATGITLTLNSLTVTNTVSAASTGISPYGISSANDLTGTATGTATGGVHLAVTGDVSVTTVGNSLVTGSNNNIDGTIGGNLTVRSTEGGAAILGSAGTTDRYVYRGVDLTLSGGTASITADKGYGIETNAASAIVQIAGAGSTTVTSNSTFAILADSGSVNLYGTGEDHDGGTVAVESLQSAAAAIMSDSDGTVTIDAGSVTVKDTAASSAAIEVTGHGLVSLKANDASGTGVQVLNNSDSPTIYAASEGSVVIRADSAPIQVINQSGGQVILSDNADPSTGVTINGDLTASSVQVVGNVTATNDSRVAIHESGTGSYLKANKITASDSWVYLVLTGDAAYTSQTGGTSEVSVDGTGGRFLLQEQDSASSLADISQTSGAGTIVMLSDTSTLTGNVTESGSGTQLQANFGTGTAWTGDLSASDGALATVTLAGTWTGSSTLSGGTADLMFTDPAGIWNLTGNSELTSLTQDAGTVNFPKPVSASAFTGTTLTIDGDYSADGGTVNMNTVLDGDNSAHDLLLVKGSATGTATLIFNKVSGSGAQTVTGIKVVEVDGESDAVFTKPDSNRLSAGAYLYALKKVGSNWYLTSERDPDAPDPVVPDTPDQPDIQPTDPTDPTTHIVKPELGSYAANLIASNTLFTMSLADRLGETRYSDALKSQKHSENIWIRTAGGRSHSRMMDDQLTNRGTWGLVQVGGDVVSWPGSGDHRFHAGLMMGYAHQSEKTRSTDIGETSKGKVSGYSAGLYATYMNAAPAGTGPYADTWLLWQRFKNKVDPSNAVEESYDSKGFTASLEAGYTFGLKDWVSSDGTRNAARLRLEAQVIRMGVRADQHVDAENYTVSGTGAGNVRTRVGATVYHLFTNDKTGRAIKPFLSLNWYHDTKSFGVTYAGVHDQAEGNRNFDEVKLGVEGKLSKHVNLWGAAAYQQGKQGFRNVGAFVGAKVLF</sequence>
<dbReference type="InterPro" id="IPR043990">
    <property type="entry name" value="AC_1"/>
</dbReference>
<dbReference type="PROSITE" id="PS51208">
    <property type="entry name" value="AUTOTRANSPORTER"/>
    <property type="match status" value="1"/>
</dbReference>
<dbReference type="NCBIfam" id="TIGR01414">
    <property type="entry name" value="autotrans_barl"/>
    <property type="match status" value="1"/>
</dbReference>
<reference evidence="4 5" key="1">
    <citation type="journal article" date="2018" name="Int. J. Syst. Evol. Microbiol.">
        <title>Mesosutterella multiformis gen. nov., sp. nov., a member of the family Sutterellaceae and Sutterella megalosphaeroides sp. nov., isolated from human faeces.</title>
        <authorList>
            <person name="Sakamoto M."/>
            <person name="Ikeyama N."/>
            <person name="Kunihiro T."/>
            <person name="Iino T."/>
            <person name="Yuki M."/>
            <person name="Ohkuma M."/>
        </authorList>
    </citation>
    <scope>NUCLEOTIDE SEQUENCE [LARGE SCALE GENOMIC DNA]</scope>
    <source>
        <strain evidence="4 5">4NBBH2</strain>
    </source>
</reference>
<dbReference type="EMBL" id="BGZJ01000002">
    <property type="protein sequence ID" value="GBO94612.1"/>
    <property type="molecule type" value="Genomic_DNA"/>
</dbReference>
<dbReference type="Gene3D" id="2.160.20.20">
    <property type="match status" value="1"/>
</dbReference>
<dbReference type="PANTHER" id="PTHR12338">
    <property type="entry name" value="AUTOTRANSPORTER"/>
    <property type="match status" value="1"/>
</dbReference>
<keyword evidence="5" id="KW-1185">Reference proteome</keyword>
<dbReference type="CDD" id="cd00253">
    <property type="entry name" value="PL_Passenger_AT"/>
    <property type="match status" value="1"/>
</dbReference>
<dbReference type="OrthoDB" id="8613300at2"/>
<feature type="domain" description="Autotransporter" evidence="3">
    <location>
        <begin position="733"/>
        <end position="1018"/>
    </location>
</feature>
<dbReference type="InterPro" id="IPR005546">
    <property type="entry name" value="Autotransporte_beta"/>
</dbReference>
<feature type="chain" id="PRO_5017279701" description="Autotransporter domain-containing protein" evidence="2">
    <location>
        <begin position="32"/>
        <end position="1018"/>
    </location>
</feature>
<gene>
    <name evidence="4" type="ORF">MESMUL_19660</name>
</gene>
<organism evidence="4 5">
    <name type="scientific">Mesosutterella multiformis</name>
    <dbReference type="NCBI Taxonomy" id="2259133"/>
    <lineage>
        <taxon>Bacteria</taxon>
        <taxon>Pseudomonadati</taxon>
        <taxon>Pseudomonadota</taxon>
        <taxon>Betaproteobacteria</taxon>
        <taxon>Burkholderiales</taxon>
        <taxon>Sutterellaceae</taxon>
        <taxon>Mesosutterella</taxon>
    </lineage>
</organism>
<dbReference type="InterPro" id="IPR011050">
    <property type="entry name" value="Pectin_lyase_fold/virulence"/>
</dbReference>
<dbReference type="InterPro" id="IPR050909">
    <property type="entry name" value="Bact_Autotransporter_VF"/>
</dbReference>
<dbReference type="PANTHER" id="PTHR12338:SF5">
    <property type="entry name" value="ANTIGEN 43-RELATED"/>
    <property type="match status" value="1"/>
</dbReference>